<sequence>MKPDPQSAPPATHPAAAELDVRRAAALQMGGPEGLAKQASLGKLTARERIDRLLDAGSFSEMGMLAGKGRYDEHGAFVSFSPANAVMGAGQVQGRRVVVSADDFTIRGGSSESTVSDKWIYAERYAHQMRLPLVRLVETAGGSIRILEQNQSTKIPGYPSWPWMPLLAQSPVVGVALGACAGLGAIKVGMSHFSVMVKGMAQLFAGGPPVVQRGIGEEIHKEDLGGAAVHTRLSGIVTNAAESEDDAFAQVRRFLSFMPANVWSVPERAARADDPRRADEWLDQAIPLDTRKVFDVRKILKSVFDQDSLFELGRGFGASTLTMLGRLDGCAVGILANDPRVMGGALTSQAARKLERFVDVCDTFHLPIVNFVDQPGVMFGSEAEKAGTLGAAIGAVAAIEQSRVPWCAIILRRSFGVGGQMHGPQHGPDGYALLHRFAWPTARWGSIPVEGGVAAAYKRELAEAGDPRERQDELEAYYQQLSSPFRTAERFGVIDVIKPRETRALLCDWVQDAYGVTQGQTGIRTRTFR</sequence>
<protein>
    <submittedName>
        <fullName evidence="3">Propionyl-CoA carboxylase</fullName>
    </submittedName>
</protein>
<dbReference type="PANTHER" id="PTHR43842:SF2">
    <property type="entry name" value="PROPIONYL-COA CARBOXYLASE BETA CHAIN, MITOCHONDRIAL"/>
    <property type="match status" value="1"/>
</dbReference>
<dbReference type="GO" id="GO:0004658">
    <property type="term" value="F:propionyl-CoA carboxylase activity"/>
    <property type="evidence" value="ECO:0007669"/>
    <property type="project" value="TreeGrafter"/>
</dbReference>
<keyword evidence="4" id="KW-1185">Reference proteome</keyword>
<organism evidence="3 4">
    <name type="scientific">Ramlibacter agri</name>
    <dbReference type="NCBI Taxonomy" id="2728837"/>
    <lineage>
        <taxon>Bacteria</taxon>
        <taxon>Pseudomonadati</taxon>
        <taxon>Pseudomonadota</taxon>
        <taxon>Betaproteobacteria</taxon>
        <taxon>Burkholderiales</taxon>
        <taxon>Comamonadaceae</taxon>
        <taxon>Ramlibacter</taxon>
    </lineage>
</organism>
<accession>A0A848GYY4</accession>
<dbReference type="InterPro" id="IPR011762">
    <property type="entry name" value="COA_CT_N"/>
</dbReference>
<comment type="caution">
    <text evidence="3">The sequence shown here is derived from an EMBL/GenBank/DDBJ whole genome shotgun (WGS) entry which is preliminary data.</text>
</comment>
<dbReference type="SUPFAM" id="SSF52096">
    <property type="entry name" value="ClpP/crotonase"/>
    <property type="match status" value="2"/>
</dbReference>
<feature type="domain" description="CoA carboxyltransferase C-terminal" evidence="2">
    <location>
        <begin position="277"/>
        <end position="529"/>
    </location>
</feature>
<evidence type="ECO:0000313" key="4">
    <source>
        <dbReference type="Proteomes" id="UP000541185"/>
    </source>
</evidence>
<dbReference type="AlphaFoldDB" id="A0A848GYY4"/>
<dbReference type="EMBL" id="JABBFX010000001">
    <property type="protein sequence ID" value="NML43377.1"/>
    <property type="molecule type" value="Genomic_DNA"/>
</dbReference>
<dbReference type="PROSITE" id="PS50989">
    <property type="entry name" value="COA_CT_CTER"/>
    <property type="match status" value="1"/>
</dbReference>
<evidence type="ECO:0000259" key="1">
    <source>
        <dbReference type="PROSITE" id="PS50980"/>
    </source>
</evidence>
<reference evidence="3 4" key="1">
    <citation type="submission" date="2020-04" db="EMBL/GenBank/DDBJ databases">
        <title>Ramlibacter sp. G-1-2-2 isolated from soil.</title>
        <authorList>
            <person name="Dahal R.H."/>
        </authorList>
    </citation>
    <scope>NUCLEOTIDE SEQUENCE [LARGE SCALE GENOMIC DNA]</scope>
    <source>
        <strain evidence="3 4">G-1-2-2</strain>
    </source>
</reference>
<dbReference type="RefSeq" id="WP_169417587.1">
    <property type="nucleotide sequence ID" value="NZ_JABBFX010000001.1"/>
</dbReference>
<dbReference type="InterPro" id="IPR051047">
    <property type="entry name" value="AccD/PCCB"/>
</dbReference>
<dbReference type="InterPro" id="IPR011763">
    <property type="entry name" value="COA_CT_C"/>
</dbReference>
<evidence type="ECO:0000259" key="2">
    <source>
        <dbReference type="PROSITE" id="PS50989"/>
    </source>
</evidence>
<dbReference type="InterPro" id="IPR034733">
    <property type="entry name" value="AcCoA_carboxyl_beta"/>
</dbReference>
<proteinExistence type="predicted"/>
<dbReference type="PROSITE" id="PS50980">
    <property type="entry name" value="COA_CT_NTER"/>
    <property type="match status" value="1"/>
</dbReference>
<name>A0A848GYY4_9BURK</name>
<feature type="domain" description="CoA carboxyltransferase N-terminal" evidence="1">
    <location>
        <begin position="12"/>
        <end position="270"/>
    </location>
</feature>
<evidence type="ECO:0000313" key="3">
    <source>
        <dbReference type="EMBL" id="NML43377.1"/>
    </source>
</evidence>
<dbReference type="Gene3D" id="3.90.226.10">
    <property type="entry name" value="2-enoyl-CoA Hydratase, Chain A, domain 1"/>
    <property type="match status" value="2"/>
</dbReference>
<gene>
    <name evidence="3" type="ORF">HHL11_06410</name>
</gene>
<dbReference type="PANTHER" id="PTHR43842">
    <property type="entry name" value="PROPIONYL-COA CARBOXYLASE BETA CHAIN"/>
    <property type="match status" value="1"/>
</dbReference>
<dbReference type="InterPro" id="IPR029045">
    <property type="entry name" value="ClpP/crotonase-like_dom_sf"/>
</dbReference>
<dbReference type="Proteomes" id="UP000541185">
    <property type="component" value="Unassembled WGS sequence"/>
</dbReference>
<dbReference type="Pfam" id="PF01039">
    <property type="entry name" value="Carboxyl_trans"/>
    <property type="match status" value="1"/>
</dbReference>